<dbReference type="Gene3D" id="1.10.246.150">
    <property type="match status" value="1"/>
</dbReference>
<name>A0ABZ2EXH7_9FIRM</name>
<evidence type="ECO:0000313" key="1">
    <source>
        <dbReference type="EMBL" id="WWD84125.1"/>
    </source>
</evidence>
<dbReference type="CDD" id="cd08053">
    <property type="entry name" value="Yqbg"/>
    <property type="match status" value="1"/>
</dbReference>
<gene>
    <name evidence="1" type="ORF">TEGL_25470</name>
</gene>
<dbReference type="Proteomes" id="UP001348492">
    <property type="component" value="Chromosome"/>
</dbReference>
<sequence>MEYVTYLEYTEFSKGKSIPEESFNDLIGFAWDFIDCITLNRIHSLESIPTGVYKAVCVVINEKYKIDKEKENGVVTQEKIGDYSVSYHINEDAKASETRRLYNVAKMYLASTCLLFRGVGI</sequence>
<keyword evidence="2" id="KW-1185">Reference proteome</keyword>
<evidence type="ECO:0000313" key="2">
    <source>
        <dbReference type="Proteomes" id="UP001348492"/>
    </source>
</evidence>
<accession>A0ABZ2EXH7</accession>
<dbReference type="InterPro" id="IPR013514">
    <property type="entry name" value="DUF3199_YqbG"/>
</dbReference>
<evidence type="ECO:0008006" key="3">
    <source>
        <dbReference type="Google" id="ProtNLM"/>
    </source>
</evidence>
<protein>
    <recommendedName>
        <fullName evidence="3">Phage protein</fullName>
    </recommendedName>
</protein>
<dbReference type="EMBL" id="CP117523">
    <property type="protein sequence ID" value="WWD84125.1"/>
    <property type="molecule type" value="Genomic_DNA"/>
</dbReference>
<proteinExistence type="predicted"/>
<dbReference type="InterPro" id="IPR053746">
    <property type="entry name" value="Viral_HT_Connector_Assembly"/>
</dbReference>
<reference evidence="1 2" key="1">
    <citation type="journal article" date="2023" name="PLoS ONE">
        <title>Genome-based metabolic and phylogenomic analysis of three Terrisporobacter species.</title>
        <authorList>
            <person name="Boer T."/>
            <person name="Bengelsdorf F.R."/>
            <person name="Bomeke M."/>
            <person name="Daniel R."/>
            <person name="Poehlein A."/>
        </authorList>
    </citation>
    <scope>NUCLEOTIDE SEQUENCE [LARGE SCALE GENOMIC DNA]</scope>
    <source>
        <strain evidence="1 2">DSM 1288</strain>
    </source>
</reference>
<dbReference type="RefSeq" id="WP_018592620.1">
    <property type="nucleotide sequence ID" value="NZ_CP117523.1"/>
</dbReference>
<organism evidence="1 2">
    <name type="scientific">Terrisporobacter glycolicus ATCC 14880 = DSM 1288</name>
    <dbReference type="NCBI Taxonomy" id="1121315"/>
    <lineage>
        <taxon>Bacteria</taxon>
        <taxon>Bacillati</taxon>
        <taxon>Bacillota</taxon>
        <taxon>Clostridia</taxon>
        <taxon>Peptostreptococcales</taxon>
        <taxon>Peptostreptococcaceae</taxon>
        <taxon>Terrisporobacter</taxon>
    </lineage>
</organism>